<accession>A0ABV7GES6</accession>
<gene>
    <name evidence="2" type="ORF">ACFOE0_17555</name>
</gene>
<dbReference type="Proteomes" id="UP001595621">
    <property type="component" value="Unassembled WGS sequence"/>
</dbReference>
<sequence length="1188" mass="127776">MVAAALPFWASVSHAVVQCDEIFTDPPTGNHGNALVPPSHVWPPAERSYLECSGRVCTEDRPGVSNRVWFTASFEKGDHSYETGVFSNGAELEMPELTARLYFKTLTITNSNVNSSHDETNLVLYVEDSLDIAGQSEINGILYVAGDLKIAGKVEVEGGVAAGGSLSIKGNGDVDFDKEVIDNADFGGMCENKVKPSSFHFDYGVSEPTNGQGQVRFETPFPQGQKPLVFLMPTITSSNPAGDRPASLELTHIDHLGFTYEQAAAPNSYNNTSWKPMPEVHWLAINRGENSFPSGPDFKAGLLTAKNALGLSNNAWMPVTARNRYSVFLTQRQDDTQNCWLTSTAEPTFTGLNVALDTSEVRSWSSGKMRCRPGGASKLNDVPVAYLAITGGTGKMFLNGRWISYDFGQGWNLPSSGAREPFEQCQHSNEFNQKFSTSPVFVAGKHTRNGGNGGWLRRCQLDENSVSMVVEEDQYSDAERRHVRETFGYVALERLDTPEQPIHHLELSYSGSPLACAPLSVTVKACDNADCSQLYPNPVVVNLGSDNGKANWTPSSLNMTGSATVSLSHFPTTPVTLTAGSPTTSVLNNTLCRADGGTASEAACTLSFAEAGFVIDDLNSYANKPGSVNIKAVRKSNNGLECQAAFSGRTKEINLSKQHVTQVAPSSTAVLTVNGGSVAQSPNIHRLDFDDDGVASVELQYPDAGHLILKASYFGTGEEDGLEMHSVNGNLRSVPYGLCVTGERRGEYSALSDAAYTTAGTQFPIAISAHAWSENSSRVCTNPVTPSFQYESIELNSEFADVYVPAPEQGASWHDGILTPGQYQHPLGDDHQLQVAQSEVGVFHLSASVPAGQTYLNAGLNILSAPSAAMGRFVPAHYQVSGVSITQGCGSFSGGRAFTYMDQTFPLSLTLTAQNQQGQQTLNYQGWLGRAYASLVAESGDTGLNLSNRLTVLPTLDWQAGQASLASETISFGRVAAPGVDGPYPLLNLGVDILDGDGKMGTVADADMNPDTSGTGEGMTAKKLDTLDLRHGRVTLQNSYGHESATLSMPLAIEQWTPGGWRVNSDDVCTSVSPAAGTDINSGLATYETDTELGYVYLPAVTPGQGVSRSGTGLVNGGRFELLWRTFTSGSAPTYRGKVTAPVEVVPWLQWYWNWQGDRPQQLQDPRASVVFGQYRGHDKVIYHREVR</sequence>
<evidence type="ECO:0000313" key="3">
    <source>
        <dbReference type="Proteomes" id="UP001595621"/>
    </source>
</evidence>
<proteinExistence type="predicted"/>
<feature type="domain" description="DUF6701" evidence="1">
    <location>
        <begin position="589"/>
        <end position="1187"/>
    </location>
</feature>
<organism evidence="2 3">
    <name type="scientific">Shewanella submarina</name>
    <dbReference type="NCBI Taxonomy" id="2016376"/>
    <lineage>
        <taxon>Bacteria</taxon>
        <taxon>Pseudomonadati</taxon>
        <taxon>Pseudomonadota</taxon>
        <taxon>Gammaproteobacteria</taxon>
        <taxon>Alteromonadales</taxon>
        <taxon>Shewanellaceae</taxon>
        <taxon>Shewanella</taxon>
    </lineage>
</organism>
<keyword evidence="3" id="KW-1185">Reference proteome</keyword>
<protein>
    <submittedName>
        <fullName evidence="2">DUF2572 family protein</fullName>
    </submittedName>
</protein>
<dbReference type="EMBL" id="JBHRTD010000018">
    <property type="protein sequence ID" value="MFC3139967.1"/>
    <property type="molecule type" value="Genomic_DNA"/>
</dbReference>
<dbReference type="InterPro" id="IPR046524">
    <property type="entry name" value="DUF6701"/>
</dbReference>
<evidence type="ECO:0000313" key="2">
    <source>
        <dbReference type="EMBL" id="MFC3139967.1"/>
    </source>
</evidence>
<dbReference type="RefSeq" id="WP_248933899.1">
    <property type="nucleotide sequence ID" value="NZ_JAKILF010000001.1"/>
</dbReference>
<dbReference type="Pfam" id="PF20419">
    <property type="entry name" value="DUF6701"/>
    <property type="match status" value="1"/>
</dbReference>
<name>A0ABV7GES6_9GAMM</name>
<reference evidence="3" key="1">
    <citation type="journal article" date="2019" name="Int. J. Syst. Evol. Microbiol.">
        <title>The Global Catalogue of Microorganisms (GCM) 10K type strain sequencing project: providing services to taxonomists for standard genome sequencing and annotation.</title>
        <authorList>
            <consortium name="The Broad Institute Genomics Platform"/>
            <consortium name="The Broad Institute Genome Sequencing Center for Infectious Disease"/>
            <person name="Wu L."/>
            <person name="Ma J."/>
        </authorList>
    </citation>
    <scope>NUCLEOTIDE SEQUENCE [LARGE SCALE GENOMIC DNA]</scope>
    <source>
        <strain evidence="3">KCTC 52277</strain>
    </source>
</reference>
<comment type="caution">
    <text evidence="2">The sequence shown here is derived from an EMBL/GenBank/DDBJ whole genome shotgun (WGS) entry which is preliminary data.</text>
</comment>
<evidence type="ECO:0000259" key="1">
    <source>
        <dbReference type="Pfam" id="PF20419"/>
    </source>
</evidence>